<dbReference type="EMBL" id="AF328295">
    <property type="protein sequence ID" value="AAK82850.1"/>
    <property type="molecule type" value="Genomic_RNA"/>
</dbReference>
<keyword evidence="6" id="KW-1043">Host membrane</keyword>
<keyword evidence="9 11" id="KW-0899">Viral immunoevasion</keyword>
<evidence type="ECO:0000256" key="5">
    <source>
        <dbReference type="ARBA" id="ARBA00022707"/>
    </source>
</evidence>
<keyword evidence="7 11" id="KW-0843">Virulence</keyword>
<evidence type="ECO:0000256" key="6">
    <source>
        <dbReference type="ARBA" id="ARBA00022870"/>
    </source>
</evidence>
<reference evidence="13 14" key="1">
    <citation type="journal article" date="2001" name="J. Virol.">
        <title>Wild Mandrillus sphinx are carriers of two types of lentivirus.</title>
        <authorList>
            <person name="Souquiere S."/>
            <person name="Bibollet-Ruche F."/>
            <person name="Robertson D.L."/>
            <person name="Makuwa M."/>
            <person name="Apetrei C."/>
            <person name="Onanga R."/>
            <person name="Kornfeld C."/>
            <person name="Plantier J.C."/>
            <person name="Gao F."/>
            <person name="Abernethy K."/>
            <person name="White L.J."/>
            <person name="Karesh W."/>
            <person name="Telfer P."/>
            <person name="Wickings E.J."/>
            <person name="Mauclere P."/>
            <person name="Marx P.A."/>
            <person name="Barre-Sinoussi F."/>
            <person name="Hahn B.H."/>
            <person name="Muller-Trutwin M.C."/>
            <person name="Simon F."/>
        </authorList>
    </citation>
    <scope>NUCLEOTIDE SEQUENCE [LARGE SCALE GENOMIC DNA]</scope>
    <source>
        <strain evidence="13 14">SIVmnd14cg</strain>
    </source>
</reference>
<feature type="compositionally biased region" description="Basic and acidic residues" evidence="12">
    <location>
        <begin position="53"/>
        <end position="72"/>
    </location>
</feature>
<keyword evidence="4" id="KW-0945">Host-virus interaction</keyword>
<sequence>MGGKSSKQREQGYAKYYKALRRGYGAEGTNLDYQLLEEQRLLEGPLGTSLGASDKELKSCSTKVDDEQKEERGFPVYPTQPVREATYKNLIDMSHFLKEKGGLEGIWFSRRREEILNLYAQNEWGFIPDWQEYTSGPGIRYPKRFGFLFKLIPVQVPPDQENQECNRLLNSSQLGIQEESMGGEADVEV</sequence>
<evidence type="ECO:0000256" key="7">
    <source>
        <dbReference type="ARBA" id="ARBA00023026"/>
    </source>
</evidence>
<keyword evidence="5 11" id="KW-0519">Myristate</keyword>
<keyword evidence="3" id="KW-1032">Host cell membrane</keyword>
<evidence type="ECO:0000256" key="3">
    <source>
        <dbReference type="ARBA" id="ARBA00022511"/>
    </source>
</evidence>
<evidence type="ECO:0000256" key="4">
    <source>
        <dbReference type="ARBA" id="ARBA00022581"/>
    </source>
</evidence>
<evidence type="ECO:0000256" key="8">
    <source>
        <dbReference type="ARBA" id="ARBA00023136"/>
    </source>
</evidence>
<evidence type="ECO:0000256" key="9">
    <source>
        <dbReference type="ARBA" id="ARBA00023280"/>
    </source>
</evidence>
<dbReference type="Pfam" id="PF00469">
    <property type="entry name" value="F-protein"/>
    <property type="match status" value="1"/>
</dbReference>
<evidence type="ECO:0000256" key="1">
    <source>
        <dbReference type="ARBA" id="ARBA00006933"/>
    </source>
</evidence>
<evidence type="ECO:0000256" key="12">
    <source>
        <dbReference type="SAM" id="MobiDB-lite"/>
    </source>
</evidence>
<dbReference type="InterPro" id="IPR027481">
    <property type="entry name" value="HIV-1_Nef_core_sf"/>
</dbReference>
<evidence type="ECO:0000313" key="14">
    <source>
        <dbReference type="Proteomes" id="UP000259438"/>
    </source>
</evidence>
<evidence type="ECO:0000313" key="13">
    <source>
        <dbReference type="EMBL" id="AAK82850.1"/>
    </source>
</evidence>
<dbReference type="SUPFAM" id="SSF55671">
    <property type="entry name" value="Regulatory factor Nef"/>
    <property type="match status" value="1"/>
</dbReference>
<evidence type="ECO:0000256" key="2">
    <source>
        <dbReference type="ARBA" id="ARBA00013526"/>
    </source>
</evidence>
<organismHost>
    <name type="scientific">Pan troglodytes</name>
    <name type="common">Chimpanzee</name>
    <dbReference type="NCBI Taxonomy" id="9598"/>
</organismHost>
<dbReference type="InterPro" id="IPR001558">
    <property type="entry name" value="HIV_Nef"/>
</dbReference>
<organism evidence="13 14">
    <name type="scientific">Simian immunodeficiency virus</name>
    <name type="common">SIV</name>
    <dbReference type="NCBI Taxonomy" id="11723"/>
    <lineage>
        <taxon>Viruses</taxon>
        <taxon>Riboviria</taxon>
        <taxon>Pararnavirae</taxon>
        <taxon>Artverviricota</taxon>
        <taxon>Revtraviricetes</taxon>
        <taxon>Ortervirales</taxon>
        <taxon>Retroviridae</taxon>
        <taxon>Orthoretrovirinae</taxon>
        <taxon>Lentivirus</taxon>
        <taxon>Lentivirus simimdef</taxon>
    </lineage>
</organism>
<keyword evidence="10 11" id="KW-0449">Lipoprotein</keyword>
<evidence type="ECO:0000256" key="11">
    <source>
        <dbReference type="RuleBase" id="RU000344"/>
    </source>
</evidence>
<feature type="region of interest" description="Disordered" evidence="12">
    <location>
        <begin position="46"/>
        <end position="72"/>
    </location>
</feature>
<proteinExistence type="inferred from homology"/>
<comment type="similarity">
    <text evidence="1 11">Belongs to the lentivirus primate group Nef protein family.</text>
</comment>
<accession>Q90Q84</accession>
<name>Q90Q84_SIV</name>
<keyword evidence="8" id="KW-0472">Membrane</keyword>
<dbReference type="Gene3D" id="3.30.62.10">
    <property type="entry name" value="Nef Regulatory Factor"/>
    <property type="match status" value="1"/>
</dbReference>
<evidence type="ECO:0000256" key="10">
    <source>
        <dbReference type="ARBA" id="ARBA00023288"/>
    </source>
</evidence>
<organismHost>
    <name type="scientific">Cercopithecidae</name>
    <name type="common">Old World monkeys</name>
    <dbReference type="NCBI Taxonomy" id="9527"/>
</organismHost>
<protein>
    <recommendedName>
        <fullName evidence="2 11">Protein Nef</fullName>
    </recommendedName>
</protein>
<dbReference type="GO" id="GO:0005525">
    <property type="term" value="F:GTP binding"/>
    <property type="evidence" value="ECO:0007669"/>
    <property type="project" value="InterPro"/>
</dbReference>
<dbReference type="Proteomes" id="UP000259438">
    <property type="component" value="Segment"/>
</dbReference>